<evidence type="ECO:0000259" key="14">
    <source>
        <dbReference type="Pfam" id="PF08541"/>
    </source>
</evidence>
<evidence type="ECO:0000256" key="3">
    <source>
        <dbReference type="ARBA" id="ARBA00012333"/>
    </source>
</evidence>
<feature type="domain" description="Beta-ketoacyl-[acyl-carrier-protein] synthase III C-terminal" evidence="14">
    <location>
        <begin position="233"/>
        <end position="321"/>
    </location>
</feature>
<dbReference type="NCBIfam" id="NF006829">
    <property type="entry name" value="PRK09352.1"/>
    <property type="match status" value="1"/>
</dbReference>
<evidence type="ECO:0000256" key="4">
    <source>
        <dbReference type="ARBA" id="ARBA00022490"/>
    </source>
</evidence>
<evidence type="ECO:0000256" key="13">
    <source>
        <dbReference type="HAMAP-Rule" id="MF_01815"/>
    </source>
</evidence>
<dbReference type="OrthoDB" id="9815506at2"/>
<sequence length="322" mass="34110">MSMQRSFIRGSGAYLPERILTNSDLSKMVDTSDEWIRERTGIEERHIAADGELTSDLATGAARQALANAGIDASEVDLIVLATTTPDQTFPATATTVQDKLGIKQGAAFDVQAVCSGFLFALATADSMLRQNLFSTALVIGAETFTRILDWSDRSTCVLFGDGAGAVVLQTGTGAKDEGVIAHHVRTDGSKKELLYVDGGVSSTGTIGHVRMQGNQVFRHAIANISSAVEAVLSDTGYTIDDIDWFVPHQANQRILNGVAKKLGLDEEKVISTVAKHGNTSAASIPLALHTAISDGRIKKGDLVLSEAMGGGFSWGASLFRL</sequence>
<feature type="domain" description="Beta-ketoacyl-[acyl-carrier-protein] synthase III N-terminal" evidence="15">
    <location>
        <begin position="109"/>
        <end position="189"/>
    </location>
</feature>
<dbReference type="GO" id="GO:0005737">
    <property type="term" value="C:cytoplasm"/>
    <property type="evidence" value="ECO:0007669"/>
    <property type="project" value="UniProtKB-SubCell"/>
</dbReference>
<dbReference type="GO" id="GO:0044550">
    <property type="term" value="P:secondary metabolite biosynthetic process"/>
    <property type="evidence" value="ECO:0007669"/>
    <property type="project" value="TreeGrafter"/>
</dbReference>
<dbReference type="PANTHER" id="PTHR34069">
    <property type="entry name" value="3-OXOACYL-[ACYL-CARRIER-PROTEIN] SYNTHASE 3"/>
    <property type="match status" value="1"/>
</dbReference>
<reference evidence="16 17" key="1">
    <citation type="submission" date="2018-08" db="EMBL/GenBank/DDBJ databases">
        <title>Henriciella mobilis sp. nov., isolated from seawater.</title>
        <authorList>
            <person name="Cheng H."/>
            <person name="Wu Y.-H."/>
            <person name="Xu X.-W."/>
            <person name="Guo L.-L."/>
        </authorList>
    </citation>
    <scope>NUCLEOTIDE SEQUENCE [LARGE SCALE GENOMIC DNA]</scope>
    <source>
        <strain evidence="16 17">CCUG67844</strain>
    </source>
</reference>
<dbReference type="InterPro" id="IPR013751">
    <property type="entry name" value="ACP_syn_III_N"/>
</dbReference>
<dbReference type="InterPro" id="IPR016039">
    <property type="entry name" value="Thiolase-like"/>
</dbReference>
<dbReference type="EMBL" id="QWGA01000007">
    <property type="protein sequence ID" value="RIJ28993.1"/>
    <property type="molecule type" value="Genomic_DNA"/>
</dbReference>
<evidence type="ECO:0000256" key="6">
    <source>
        <dbReference type="ARBA" id="ARBA00022679"/>
    </source>
</evidence>
<evidence type="ECO:0000256" key="5">
    <source>
        <dbReference type="ARBA" id="ARBA00022516"/>
    </source>
</evidence>
<keyword evidence="17" id="KW-1185">Reference proteome</keyword>
<dbReference type="InterPro" id="IPR013747">
    <property type="entry name" value="ACP_syn_III_C"/>
</dbReference>
<feature type="region of interest" description="ACP-binding" evidence="13">
    <location>
        <begin position="250"/>
        <end position="254"/>
    </location>
</feature>
<dbReference type="HAMAP" id="MF_01815">
    <property type="entry name" value="FabH"/>
    <property type="match status" value="1"/>
</dbReference>
<name>A0A399REB4_9PROT</name>
<keyword evidence="9 13" id="KW-0275">Fatty acid biosynthesis</keyword>
<evidence type="ECO:0000256" key="10">
    <source>
        <dbReference type="ARBA" id="ARBA00023268"/>
    </source>
</evidence>
<comment type="catalytic activity">
    <reaction evidence="12">
        <text>malonyl-[ACP] + acetyl-CoA + H(+) = 3-oxobutanoyl-[ACP] + CO2 + CoA</text>
        <dbReference type="Rhea" id="RHEA:12080"/>
        <dbReference type="Rhea" id="RHEA-COMP:9623"/>
        <dbReference type="Rhea" id="RHEA-COMP:9625"/>
        <dbReference type="ChEBI" id="CHEBI:15378"/>
        <dbReference type="ChEBI" id="CHEBI:16526"/>
        <dbReference type="ChEBI" id="CHEBI:57287"/>
        <dbReference type="ChEBI" id="CHEBI:57288"/>
        <dbReference type="ChEBI" id="CHEBI:78449"/>
        <dbReference type="ChEBI" id="CHEBI:78450"/>
        <dbReference type="EC" id="2.3.1.180"/>
    </reaction>
    <physiologicalReaction direction="left-to-right" evidence="12">
        <dbReference type="Rhea" id="RHEA:12081"/>
    </physiologicalReaction>
</comment>
<evidence type="ECO:0000256" key="8">
    <source>
        <dbReference type="ARBA" id="ARBA00023098"/>
    </source>
</evidence>
<protein>
    <recommendedName>
        <fullName evidence="3 13">Beta-ketoacyl-[acyl-carrier-protein] synthase III</fullName>
        <shortName evidence="13">Beta-ketoacyl-ACP synthase III</shortName>
        <shortName evidence="13">KAS III</shortName>
        <ecNumber evidence="3 13">2.3.1.180</ecNumber>
    </recommendedName>
    <alternativeName>
        <fullName evidence="13">3-oxoacyl-[acyl-carrier-protein] synthase 3</fullName>
    </alternativeName>
    <alternativeName>
        <fullName evidence="13">3-oxoacyl-[acyl-carrier-protein] synthase III</fullName>
    </alternativeName>
</protein>
<comment type="similarity">
    <text evidence="2 13">Belongs to the thiolase-like superfamily. FabH family.</text>
</comment>
<evidence type="ECO:0000259" key="15">
    <source>
        <dbReference type="Pfam" id="PF08545"/>
    </source>
</evidence>
<dbReference type="RefSeq" id="WP_119454409.1">
    <property type="nucleotide sequence ID" value="NZ_QWGA01000007.1"/>
</dbReference>
<dbReference type="Pfam" id="PF08545">
    <property type="entry name" value="ACP_syn_III"/>
    <property type="match status" value="1"/>
</dbReference>
<dbReference type="UniPathway" id="UPA00094"/>
<evidence type="ECO:0000313" key="16">
    <source>
        <dbReference type="EMBL" id="RIJ28993.1"/>
    </source>
</evidence>
<comment type="subunit">
    <text evidence="13">Homodimer.</text>
</comment>
<gene>
    <name evidence="13" type="primary">fabH</name>
    <name evidence="16" type="ORF">D1222_11535</name>
</gene>
<dbReference type="EC" id="2.3.1.180" evidence="3 13"/>
<feature type="active site" evidence="13">
    <location>
        <position position="249"/>
    </location>
</feature>
<evidence type="ECO:0000256" key="11">
    <source>
        <dbReference type="ARBA" id="ARBA00023315"/>
    </source>
</evidence>
<comment type="subcellular location">
    <subcellularLocation>
        <location evidence="13">Cytoplasm</location>
    </subcellularLocation>
</comment>
<comment type="function">
    <text evidence="13">Catalyzes the condensation reaction of fatty acid synthesis by the addition to an acyl acceptor of two carbons from malonyl-ACP. Catalyzes the first condensation reaction which initiates fatty acid synthesis and may therefore play a role in governing the total rate of fatty acid production. Possesses both acetoacetyl-ACP synthase and acetyl transacylase activities. Its substrate specificity determines the biosynthesis of branched-chain and/or straight-chain of fatty acids.</text>
</comment>
<dbReference type="NCBIfam" id="TIGR00747">
    <property type="entry name" value="fabH"/>
    <property type="match status" value="1"/>
</dbReference>
<keyword evidence="7 13" id="KW-0276">Fatty acid metabolism</keyword>
<evidence type="ECO:0000256" key="9">
    <source>
        <dbReference type="ARBA" id="ARBA00023160"/>
    </source>
</evidence>
<comment type="caution">
    <text evidence="16">The sequence shown here is derived from an EMBL/GenBank/DDBJ whole genome shotgun (WGS) entry which is preliminary data.</text>
</comment>
<feature type="active site" evidence="13">
    <location>
        <position position="279"/>
    </location>
</feature>
<feature type="active site" evidence="13">
    <location>
        <position position="115"/>
    </location>
</feature>
<dbReference type="GO" id="GO:0006633">
    <property type="term" value="P:fatty acid biosynthetic process"/>
    <property type="evidence" value="ECO:0007669"/>
    <property type="project" value="UniProtKB-UniRule"/>
</dbReference>
<organism evidence="16 17">
    <name type="scientific">Henriciella algicola</name>
    <dbReference type="NCBI Taxonomy" id="1608422"/>
    <lineage>
        <taxon>Bacteria</taxon>
        <taxon>Pseudomonadati</taxon>
        <taxon>Pseudomonadota</taxon>
        <taxon>Alphaproteobacteria</taxon>
        <taxon>Hyphomonadales</taxon>
        <taxon>Hyphomonadaceae</taxon>
        <taxon>Henriciella</taxon>
    </lineage>
</organism>
<dbReference type="GO" id="GO:0033818">
    <property type="term" value="F:beta-ketoacyl-acyl-carrier-protein synthase III activity"/>
    <property type="evidence" value="ECO:0007669"/>
    <property type="project" value="UniProtKB-UniRule"/>
</dbReference>
<keyword evidence="10 13" id="KW-0511">Multifunctional enzyme</keyword>
<evidence type="ECO:0000313" key="17">
    <source>
        <dbReference type="Proteomes" id="UP000265845"/>
    </source>
</evidence>
<evidence type="ECO:0000256" key="7">
    <source>
        <dbReference type="ARBA" id="ARBA00022832"/>
    </source>
</evidence>
<dbReference type="GO" id="GO:0004315">
    <property type="term" value="F:3-oxoacyl-[acyl-carrier-protein] synthase activity"/>
    <property type="evidence" value="ECO:0007669"/>
    <property type="project" value="InterPro"/>
</dbReference>
<dbReference type="Gene3D" id="3.40.47.10">
    <property type="match status" value="1"/>
</dbReference>
<dbReference type="InterPro" id="IPR004655">
    <property type="entry name" value="FabH"/>
</dbReference>
<evidence type="ECO:0000256" key="12">
    <source>
        <dbReference type="ARBA" id="ARBA00051096"/>
    </source>
</evidence>
<accession>A0A399REB4</accession>
<dbReference type="FunFam" id="3.40.47.10:FF:000004">
    <property type="entry name" value="3-oxoacyl-[acyl-carrier-protein] synthase 3"/>
    <property type="match status" value="1"/>
</dbReference>
<keyword evidence="6 13" id="KW-0808">Transferase</keyword>
<dbReference type="Pfam" id="PF08541">
    <property type="entry name" value="ACP_syn_III_C"/>
    <property type="match status" value="1"/>
</dbReference>
<keyword evidence="8 13" id="KW-0443">Lipid metabolism</keyword>
<comment type="domain">
    <text evidence="13">The last Arg residue of the ACP-binding site is essential for the weak association between ACP/AcpP and FabH.</text>
</comment>
<evidence type="ECO:0000256" key="2">
    <source>
        <dbReference type="ARBA" id="ARBA00008642"/>
    </source>
</evidence>
<dbReference type="CDD" id="cd00830">
    <property type="entry name" value="KAS_III"/>
    <property type="match status" value="1"/>
</dbReference>
<keyword evidence="5 13" id="KW-0444">Lipid biosynthesis</keyword>
<dbReference type="SUPFAM" id="SSF53901">
    <property type="entry name" value="Thiolase-like"/>
    <property type="match status" value="1"/>
</dbReference>
<dbReference type="AlphaFoldDB" id="A0A399REB4"/>
<evidence type="ECO:0000256" key="1">
    <source>
        <dbReference type="ARBA" id="ARBA00005194"/>
    </source>
</evidence>
<comment type="pathway">
    <text evidence="1 13">Lipid metabolism; fatty acid biosynthesis.</text>
</comment>
<keyword evidence="4 13" id="KW-0963">Cytoplasm</keyword>
<dbReference type="PANTHER" id="PTHR34069:SF2">
    <property type="entry name" value="BETA-KETOACYL-[ACYL-CARRIER-PROTEIN] SYNTHASE III"/>
    <property type="match status" value="1"/>
</dbReference>
<dbReference type="Proteomes" id="UP000265845">
    <property type="component" value="Unassembled WGS sequence"/>
</dbReference>
<proteinExistence type="inferred from homology"/>
<keyword evidence="11 13" id="KW-0012">Acyltransferase</keyword>